<dbReference type="PANTHER" id="PTHR37024">
    <property type="entry name" value="TYPE VI SECRETION SYSTEM DUF2094 AND IMPA-RELATED DOMAIN PROTEIN"/>
    <property type="match status" value="1"/>
</dbReference>
<keyword evidence="2" id="KW-0472">Membrane</keyword>
<evidence type="ECO:0000259" key="3">
    <source>
        <dbReference type="Pfam" id="PF06812"/>
    </source>
</evidence>
<feature type="transmembrane region" description="Helical" evidence="2">
    <location>
        <begin position="237"/>
        <end position="255"/>
    </location>
</feature>
<dbReference type="Pfam" id="PF06812">
    <property type="entry name" value="ImpA_N"/>
    <property type="match status" value="1"/>
</dbReference>
<keyword evidence="2" id="KW-0812">Transmembrane</keyword>
<dbReference type="PANTHER" id="PTHR37024:SF5">
    <property type="entry name" value="IMPA N-TERMINAL DOMAIN-CONTAINING PROTEIN"/>
    <property type="match status" value="1"/>
</dbReference>
<reference evidence="4 5" key="1">
    <citation type="submission" date="2016-11" db="EMBL/GenBank/DDBJ databases">
        <authorList>
            <person name="Jaros S."/>
            <person name="Januszkiewicz K."/>
            <person name="Wedrychowicz H."/>
        </authorList>
    </citation>
    <scope>NUCLEOTIDE SEQUENCE [LARGE SCALE GENOMIC DNA]</scope>
    <source>
        <strain evidence="4">NVI 5450</strain>
    </source>
</reference>
<evidence type="ECO:0000256" key="2">
    <source>
        <dbReference type="SAM" id="Phobius"/>
    </source>
</evidence>
<dbReference type="AlphaFoldDB" id="A0A1L0F312"/>
<feature type="region of interest" description="Disordered" evidence="1">
    <location>
        <begin position="1"/>
        <end position="23"/>
    </location>
</feature>
<name>A0A1L0F312_9GAMM</name>
<feature type="compositionally biased region" description="Basic and acidic residues" evidence="1">
    <location>
        <begin position="1"/>
        <end position="16"/>
    </location>
</feature>
<sequence>MYFSDFTRRPIDKSSPEGEDTNQLDTFTELKRQVNELNRISSNVSWKKIHSLSVDILTNQSKDFRSACYYTTAATHIHGLKGLVDGLSAIYDLTLVYWYSAYPEYNKEKARIGAFEWMIEHTTKRQKKMAVNVDDLQLIEIGHRLTLKIEEELKSHYGIKTPSLSPIRRILSQWIEELKETQIKQDQQAKKSSQSVEDLETIIDVNTSTTTSLPEIAEIPVTVSRPKPKVVYKKKPIIICILIVIFIMFFGFKHYQQQKLLQTFKNANFDDFSSLIQELTHSPKSTQQELKEVVFNKSTVFFKSWSEDPLKINKLNTLTSIINALKGVYSDSIIYQSLEHNFYNDKNNLINSYSGIKQQFNRARTIIANAQLTSQSSSITKSYKFSNTLFPLLARIEYAENSMDDNDIKKAQYILNVYQLRINSLTSKVSE</sequence>
<dbReference type="RefSeq" id="WP_075497680.1">
    <property type="nucleotide sequence ID" value="NZ_CAWRBC010000148.1"/>
</dbReference>
<dbReference type="Proteomes" id="UP000183794">
    <property type="component" value="Unassembled WGS sequence"/>
</dbReference>
<protein>
    <submittedName>
        <fullName evidence="4">ImpA-related N-terminal family protein</fullName>
    </submittedName>
</protein>
<dbReference type="InterPro" id="IPR010657">
    <property type="entry name" value="ImpA_N"/>
</dbReference>
<keyword evidence="2" id="KW-1133">Transmembrane helix</keyword>
<gene>
    <name evidence="4" type="ORF">NVI5450_4233</name>
</gene>
<evidence type="ECO:0000256" key="1">
    <source>
        <dbReference type="SAM" id="MobiDB-lite"/>
    </source>
</evidence>
<proteinExistence type="predicted"/>
<dbReference type="EMBL" id="FPLD01000121">
    <property type="protein sequence ID" value="SGZ15810.1"/>
    <property type="molecule type" value="Genomic_DNA"/>
</dbReference>
<evidence type="ECO:0000313" key="4">
    <source>
        <dbReference type="EMBL" id="SGZ15810.1"/>
    </source>
</evidence>
<feature type="domain" description="ImpA N-terminal" evidence="3">
    <location>
        <begin position="9"/>
        <end position="119"/>
    </location>
</feature>
<accession>A0A1L0F312</accession>
<evidence type="ECO:0000313" key="5">
    <source>
        <dbReference type="Proteomes" id="UP000183794"/>
    </source>
</evidence>
<organism evidence="4 5">
    <name type="scientific">Moritella viscosa</name>
    <dbReference type="NCBI Taxonomy" id="80854"/>
    <lineage>
        <taxon>Bacteria</taxon>
        <taxon>Pseudomonadati</taxon>
        <taxon>Pseudomonadota</taxon>
        <taxon>Gammaproteobacteria</taxon>
        <taxon>Alteromonadales</taxon>
        <taxon>Moritellaceae</taxon>
        <taxon>Moritella</taxon>
    </lineage>
</organism>
<dbReference type="OrthoDB" id="9771118at2"/>